<comment type="caution">
    <text evidence="2">The sequence shown here is derived from an EMBL/GenBank/DDBJ whole genome shotgun (WGS) entry which is preliminary data.</text>
</comment>
<protein>
    <submittedName>
        <fullName evidence="2">Uncharacterized protein</fullName>
    </submittedName>
</protein>
<keyword evidence="1" id="KW-0732">Signal</keyword>
<name>A0AAD7BNM8_9AGAR</name>
<evidence type="ECO:0000313" key="3">
    <source>
        <dbReference type="Proteomes" id="UP001221142"/>
    </source>
</evidence>
<dbReference type="SUPFAM" id="SSF101898">
    <property type="entry name" value="NHL repeat"/>
    <property type="match status" value="1"/>
</dbReference>
<reference evidence="2" key="1">
    <citation type="submission" date="2023-03" db="EMBL/GenBank/DDBJ databases">
        <title>Massive genome expansion in bonnet fungi (Mycena s.s.) driven by repeated elements and novel gene families across ecological guilds.</title>
        <authorList>
            <consortium name="Lawrence Berkeley National Laboratory"/>
            <person name="Harder C.B."/>
            <person name="Miyauchi S."/>
            <person name="Viragh M."/>
            <person name="Kuo A."/>
            <person name="Thoen E."/>
            <person name="Andreopoulos B."/>
            <person name="Lu D."/>
            <person name="Skrede I."/>
            <person name="Drula E."/>
            <person name="Henrissat B."/>
            <person name="Morin E."/>
            <person name="Kohler A."/>
            <person name="Barry K."/>
            <person name="LaButti K."/>
            <person name="Morin E."/>
            <person name="Salamov A."/>
            <person name="Lipzen A."/>
            <person name="Mereny Z."/>
            <person name="Hegedus B."/>
            <person name="Baldrian P."/>
            <person name="Stursova M."/>
            <person name="Weitz H."/>
            <person name="Taylor A."/>
            <person name="Grigoriev I.V."/>
            <person name="Nagy L.G."/>
            <person name="Martin F."/>
            <person name="Kauserud H."/>
        </authorList>
    </citation>
    <scope>NUCLEOTIDE SEQUENCE</scope>
    <source>
        <strain evidence="2">9284</strain>
    </source>
</reference>
<evidence type="ECO:0000256" key="1">
    <source>
        <dbReference type="SAM" id="SignalP"/>
    </source>
</evidence>
<organism evidence="2 3">
    <name type="scientific">Roridomyces roridus</name>
    <dbReference type="NCBI Taxonomy" id="1738132"/>
    <lineage>
        <taxon>Eukaryota</taxon>
        <taxon>Fungi</taxon>
        <taxon>Dikarya</taxon>
        <taxon>Basidiomycota</taxon>
        <taxon>Agaricomycotina</taxon>
        <taxon>Agaricomycetes</taxon>
        <taxon>Agaricomycetidae</taxon>
        <taxon>Agaricales</taxon>
        <taxon>Marasmiineae</taxon>
        <taxon>Mycenaceae</taxon>
        <taxon>Roridomyces</taxon>
    </lineage>
</organism>
<evidence type="ECO:0000313" key="2">
    <source>
        <dbReference type="EMBL" id="KAJ7625924.1"/>
    </source>
</evidence>
<sequence>MTHPHSSTLHSFILMKYLVPLLVLSVRALVAACDGAPRISLSNDSAQHTGSIGAAYVMTNMPIGNYLVSATIGTDGKLALYEATYTGGKGAHGLPAPPGLDPLFSQGSIGVSRAQRYVATVNAGSNTVTVLAIDPFKPGRLDMIGQPVWSGGEFPMSVAINEAGTRVCVVNGGKVNGVSCYNFDARKGLTPIKNSIRSLGLNQTTPATGPPNTTSHIIFSADEKQLIVSVKAAKLVVWDVNADGSLSKNFINLGGGVTPFGLTYIPGRDALFVADPGVGYDIFDLAAADPANAGVSVAVPGQLANCWSVYSRQSGNFYLLDPALSRLTEVSVCGSSLNSTTVQTYNLGTDGPLDSTVATVGKNDFIYTLAANASSITVLSVNGPGMAQVSQRLDIAGPASAANLPLNSTNLQGMAAFIEKWY</sequence>
<feature type="signal peptide" evidence="1">
    <location>
        <begin position="1"/>
        <end position="32"/>
    </location>
</feature>
<dbReference type="SUPFAM" id="SSF51004">
    <property type="entry name" value="C-terminal (heme d1) domain of cytochrome cd1-nitrite reductase"/>
    <property type="match status" value="1"/>
</dbReference>
<dbReference type="Proteomes" id="UP001221142">
    <property type="component" value="Unassembled WGS sequence"/>
</dbReference>
<dbReference type="InterPro" id="IPR011048">
    <property type="entry name" value="Haem_d1_sf"/>
</dbReference>
<proteinExistence type="predicted"/>
<keyword evidence="3" id="KW-1185">Reference proteome</keyword>
<dbReference type="InterPro" id="IPR015943">
    <property type="entry name" value="WD40/YVTN_repeat-like_dom_sf"/>
</dbReference>
<dbReference type="EMBL" id="JARKIF010000012">
    <property type="protein sequence ID" value="KAJ7625924.1"/>
    <property type="molecule type" value="Genomic_DNA"/>
</dbReference>
<feature type="chain" id="PRO_5042000169" evidence="1">
    <location>
        <begin position="33"/>
        <end position="422"/>
    </location>
</feature>
<accession>A0AAD7BNM8</accession>
<dbReference type="Gene3D" id="2.130.10.10">
    <property type="entry name" value="YVTN repeat-like/Quinoprotein amine dehydrogenase"/>
    <property type="match status" value="1"/>
</dbReference>
<gene>
    <name evidence="2" type="ORF">FB45DRAFT_73454</name>
</gene>
<dbReference type="AlphaFoldDB" id="A0AAD7BNM8"/>